<dbReference type="EMBL" id="QGKV02001556">
    <property type="protein sequence ID" value="KAF3516236.1"/>
    <property type="molecule type" value="Genomic_DNA"/>
</dbReference>
<proteinExistence type="predicted"/>
<gene>
    <name evidence="1" type="ORF">DY000_02062454</name>
</gene>
<evidence type="ECO:0000313" key="1">
    <source>
        <dbReference type="EMBL" id="KAF3516236.1"/>
    </source>
</evidence>
<sequence length="170" mass="19263">MSVPRKQRNAAVEVINRKIYDARKISNCSATVEEKVYMVDYEKTSVYNPREGGGGERLVQMVSQRLSEGGGSKDKLNDMAHCVCVVEDVLFAFFNKTGLMWFDTTLNVWRTLFGRDGKELTFILDAGAMAEYEGRLMVLYMGDEDIFDVPVTPECSVYVCLTGQSWRKDL</sequence>
<keyword evidence="2" id="KW-1185">Reference proteome</keyword>
<dbReference type="Proteomes" id="UP000266723">
    <property type="component" value="Unassembled WGS sequence"/>
</dbReference>
<protein>
    <submittedName>
        <fullName evidence="1">Uncharacterized protein</fullName>
    </submittedName>
</protein>
<evidence type="ECO:0000313" key="2">
    <source>
        <dbReference type="Proteomes" id="UP000266723"/>
    </source>
</evidence>
<reference evidence="1 2" key="1">
    <citation type="journal article" date="2020" name="BMC Genomics">
        <title>Intraspecific diversification of the crop wild relative Brassica cretica Lam. using demographic model selection.</title>
        <authorList>
            <person name="Kioukis A."/>
            <person name="Michalopoulou V.A."/>
            <person name="Briers L."/>
            <person name="Pirintsos S."/>
            <person name="Studholme D.J."/>
            <person name="Pavlidis P."/>
            <person name="Sarris P.F."/>
        </authorList>
    </citation>
    <scope>NUCLEOTIDE SEQUENCE [LARGE SCALE GENOMIC DNA]</scope>
    <source>
        <strain evidence="2">cv. PFS-1207/04</strain>
    </source>
</reference>
<name>A0ABQ7AQ65_BRACR</name>
<organism evidence="1 2">
    <name type="scientific">Brassica cretica</name>
    <name type="common">Mustard</name>
    <dbReference type="NCBI Taxonomy" id="69181"/>
    <lineage>
        <taxon>Eukaryota</taxon>
        <taxon>Viridiplantae</taxon>
        <taxon>Streptophyta</taxon>
        <taxon>Embryophyta</taxon>
        <taxon>Tracheophyta</taxon>
        <taxon>Spermatophyta</taxon>
        <taxon>Magnoliopsida</taxon>
        <taxon>eudicotyledons</taxon>
        <taxon>Gunneridae</taxon>
        <taxon>Pentapetalae</taxon>
        <taxon>rosids</taxon>
        <taxon>malvids</taxon>
        <taxon>Brassicales</taxon>
        <taxon>Brassicaceae</taxon>
        <taxon>Brassiceae</taxon>
        <taxon>Brassica</taxon>
    </lineage>
</organism>
<comment type="caution">
    <text evidence="1">The sequence shown here is derived from an EMBL/GenBank/DDBJ whole genome shotgun (WGS) entry which is preliminary data.</text>
</comment>
<accession>A0ABQ7AQ65</accession>